<evidence type="ECO:0000313" key="2">
    <source>
        <dbReference type="EnsemblPlants" id="QL08p012322:mrna"/>
    </source>
</evidence>
<dbReference type="FunCoup" id="A0A7N2MAF7">
    <property type="interactions" value="976"/>
</dbReference>
<dbReference type="Gene3D" id="1.20.1280.50">
    <property type="match status" value="1"/>
</dbReference>
<dbReference type="InterPro" id="IPR006566">
    <property type="entry name" value="FBD"/>
</dbReference>
<dbReference type="Gramene" id="QL08p012322:mrna">
    <property type="protein sequence ID" value="QL08p012322:mrna"/>
    <property type="gene ID" value="QL08p012322"/>
</dbReference>
<accession>A0A7N2MAF7</accession>
<dbReference type="InterPro" id="IPR050232">
    <property type="entry name" value="FBL13/AtMIF1-like"/>
</dbReference>
<dbReference type="InterPro" id="IPR001810">
    <property type="entry name" value="F-box_dom"/>
</dbReference>
<reference evidence="2" key="2">
    <citation type="submission" date="2021-01" db="UniProtKB">
        <authorList>
            <consortium name="EnsemblPlants"/>
        </authorList>
    </citation>
    <scope>IDENTIFICATION</scope>
</reference>
<dbReference type="InParanoid" id="A0A7N2MAF7"/>
<dbReference type="KEGG" id="qlo:115956080"/>
<protein>
    <recommendedName>
        <fullName evidence="1">F-box domain-containing protein</fullName>
    </recommendedName>
</protein>
<dbReference type="InterPro" id="IPR032675">
    <property type="entry name" value="LRR_dom_sf"/>
</dbReference>
<dbReference type="Pfam" id="PF00646">
    <property type="entry name" value="F-box"/>
    <property type="match status" value="1"/>
</dbReference>
<dbReference type="SUPFAM" id="SSF52047">
    <property type="entry name" value="RNI-like"/>
    <property type="match status" value="2"/>
</dbReference>
<dbReference type="SUPFAM" id="SSF81383">
    <property type="entry name" value="F-box domain"/>
    <property type="match status" value="1"/>
</dbReference>
<dbReference type="SMART" id="SM00256">
    <property type="entry name" value="FBOX"/>
    <property type="match status" value="1"/>
</dbReference>
<dbReference type="EMBL" id="LRBV02000008">
    <property type="status" value="NOT_ANNOTATED_CDS"/>
    <property type="molecule type" value="Genomic_DNA"/>
</dbReference>
<dbReference type="RefSeq" id="XP_030930399.1">
    <property type="nucleotide sequence ID" value="XM_031074539.1"/>
</dbReference>
<dbReference type="SMART" id="SM00579">
    <property type="entry name" value="FBD"/>
    <property type="match status" value="1"/>
</dbReference>
<dbReference type="GeneID" id="115956080"/>
<dbReference type="InterPro" id="IPR053781">
    <property type="entry name" value="F-box_AtFBL13-like"/>
</dbReference>
<dbReference type="PANTHER" id="PTHR31900:SF34">
    <property type="entry name" value="EMB|CAB62440.1-RELATED"/>
    <property type="match status" value="1"/>
</dbReference>
<dbReference type="Gene3D" id="3.80.10.10">
    <property type="entry name" value="Ribonuclease Inhibitor"/>
    <property type="match status" value="1"/>
</dbReference>
<dbReference type="Pfam" id="PF08387">
    <property type="entry name" value="FBD"/>
    <property type="match status" value="1"/>
</dbReference>
<dbReference type="PANTHER" id="PTHR31900">
    <property type="entry name" value="F-BOX/RNI SUPERFAMILY PROTEIN-RELATED"/>
    <property type="match status" value="1"/>
</dbReference>
<reference evidence="2 3" key="1">
    <citation type="journal article" date="2016" name="G3 (Bethesda)">
        <title>First Draft Assembly and Annotation of the Genome of a California Endemic Oak Quercus lobata Nee (Fagaceae).</title>
        <authorList>
            <person name="Sork V.L."/>
            <person name="Fitz-Gibbon S.T."/>
            <person name="Puiu D."/>
            <person name="Crepeau M."/>
            <person name="Gugger P.F."/>
            <person name="Sherman R."/>
            <person name="Stevens K."/>
            <person name="Langley C.H."/>
            <person name="Pellegrini M."/>
            <person name="Salzberg S.L."/>
        </authorList>
    </citation>
    <scope>NUCLEOTIDE SEQUENCE [LARGE SCALE GENOMIC DNA]</scope>
    <source>
        <strain evidence="2 3">cv. SW786</strain>
    </source>
</reference>
<dbReference type="InterPro" id="IPR036047">
    <property type="entry name" value="F-box-like_dom_sf"/>
</dbReference>
<gene>
    <name evidence="2" type="primary">LOC115956080</name>
</gene>
<name>A0A7N2MAF7_QUELO</name>
<sequence length="443" mass="50418">MEDSSTTNGEDWISRLPDSLLCHILSFLSPKEAVGTSILSKRWENLWTSVPSLYFCDTFTTDSGNYMNKVNCFIDYVNWVLAHRDGFAIEKCNLSCYTLHASAHLYSWACAAIACMVQELTIKSELFRVGQLPWCLLTCKTLVVLKIHGRFVLNFPTFICLPRLKFLYLNSVIYGDDASMQKLISSCPVLEDLVIKRHDWDGVGIMNISVPSLKRLSIFSLSLRSIGNYEYKVVINTPNLEYLEIDDYMYEDYSVNSSPSLVEACIQGTCVFGLLDGISQVKLLALSGYAMQSLHNIVPILPTFYNLTHLKLGLEDNVGWELLPNILQSSPNLKVLNFKEGLVKPFNKGIFQFSWNPPRCVPHCLLLHLKTIEIHNFLGTPDEVKLVKYLLRHAKVLVLMTIYWYDLMMDSESLTTMVKTKVDISKSPRGSNTCQLIFHDLLY</sequence>
<dbReference type="Pfam" id="PF24758">
    <property type="entry name" value="LRR_At5g56370"/>
    <property type="match status" value="1"/>
</dbReference>
<dbReference type="PROSITE" id="PS50181">
    <property type="entry name" value="FBOX"/>
    <property type="match status" value="1"/>
</dbReference>
<dbReference type="EnsemblPlants" id="QL08p012322:mrna">
    <property type="protein sequence ID" value="QL08p012322:mrna"/>
    <property type="gene ID" value="QL08p012322"/>
</dbReference>
<organism evidence="2 3">
    <name type="scientific">Quercus lobata</name>
    <name type="common">Valley oak</name>
    <dbReference type="NCBI Taxonomy" id="97700"/>
    <lineage>
        <taxon>Eukaryota</taxon>
        <taxon>Viridiplantae</taxon>
        <taxon>Streptophyta</taxon>
        <taxon>Embryophyta</taxon>
        <taxon>Tracheophyta</taxon>
        <taxon>Spermatophyta</taxon>
        <taxon>Magnoliopsida</taxon>
        <taxon>eudicotyledons</taxon>
        <taxon>Gunneridae</taxon>
        <taxon>Pentapetalae</taxon>
        <taxon>rosids</taxon>
        <taxon>fabids</taxon>
        <taxon>Fagales</taxon>
        <taxon>Fagaceae</taxon>
        <taxon>Quercus</taxon>
    </lineage>
</organism>
<evidence type="ECO:0000313" key="3">
    <source>
        <dbReference type="Proteomes" id="UP000594261"/>
    </source>
</evidence>
<dbReference type="InterPro" id="IPR055411">
    <property type="entry name" value="LRR_FXL15/At3g58940/PEG3-like"/>
</dbReference>
<proteinExistence type="predicted"/>
<keyword evidence="3" id="KW-1185">Reference proteome</keyword>
<feature type="domain" description="F-box" evidence="1">
    <location>
        <begin position="10"/>
        <end position="58"/>
    </location>
</feature>
<dbReference type="OMA" id="MNATRAS"/>
<dbReference type="CDD" id="cd22160">
    <property type="entry name" value="F-box_AtFBL13-like"/>
    <property type="match status" value="1"/>
</dbReference>
<dbReference type="AlphaFoldDB" id="A0A7N2MAF7"/>
<dbReference type="Proteomes" id="UP000594261">
    <property type="component" value="Chromosome 8"/>
</dbReference>
<evidence type="ECO:0000259" key="1">
    <source>
        <dbReference type="PROSITE" id="PS50181"/>
    </source>
</evidence>
<dbReference type="OrthoDB" id="612216at2759"/>